<dbReference type="OrthoDB" id="47007at2759"/>
<dbReference type="SUPFAM" id="SSF51735">
    <property type="entry name" value="NAD(P)-binding Rossmann-fold domains"/>
    <property type="match status" value="1"/>
</dbReference>
<organism evidence="1 2">
    <name type="scientific">Strongylocentrotus purpuratus</name>
    <name type="common">Purple sea urchin</name>
    <dbReference type="NCBI Taxonomy" id="7668"/>
    <lineage>
        <taxon>Eukaryota</taxon>
        <taxon>Metazoa</taxon>
        <taxon>Echinodermata</taxon>
        <taxon>Eleutherozoa</taxon>
        <taxon>Echinozoa</taxon>
        <taxon>Echinoidea</taxon>
        <taxon>Euechinoidea</taxon>
        <taxon>Echinacea</taxon>
        <taxon>Camarodonta</taxon>
        <taxon>Echinidea</taxon>
        <taxon>Strongylocentrotidae</taxon>
        <taxon>Strongylocentrotus</taxon>
    </lineage>
</organism>
<name>A0A7M7P3F0_STRPU</name>
<reference evidence="2" key="1">
    <citation type="submission" date="2015-02" db="EMBL/GenBank/DDBJ databases">
        <title>Genome sequencing for Strongylocentrotus purpuratus.</title>
        <authorList>
            <person name="Murali S."/>
            <person name="Liu Y."/>
            <person name="Vee V."/>
            <person name="English A."/>
            <person name="Wang M."/>
            <person name="Skinner E."/>
            <person name="Han Y."/>
            <person name="Muzny D.M."/>
            <person name="Worley K.C."/>
            <person name="Gibbs R.A."/>
        </authorList>
    </citation>
    <scope>NUCLEOTIDE SEQUENCE</scope>
</reference>
<accession>A0A7M7P3F0</accession>
<keyword evidence="2" id="KW-1185">Reference proteome</keyword>
<dbReference type="Proteomes" id="UP000007110">
    <property type="component" value="Unassembled WGS sequence"/>
</dbReference>
<sequence>MEGLTESLAIRMKAFNVKLTSVVPGPVATSINDNIVEGNRLPSRKKVDPITREQLKILSTHQKHYFEEMFQTTEEITDIVQKIIEMDLYNGPVRFLTSEDVRLRTAMKFSDIGAVTWMNFIRKIIEEPIIADSKPKHDESQI</sequence>
<dbReference type="KEGG" id="spu:115925296"/>
<evidence type="ECO:0000313" key="1">
    <source>
        <dbReference type="EnsemblMetazoa" id="XP_030844831"/>
    </source>
</evidence>
<dbReference type="AlphaFoldDB" id="A0A7M7P3F0"/>
<dbReference type="InParanoid" id="A0A7M7P3F0"/>
<evidence type="ECO:0000313" key="2">
    <source>
        <dbReference type="Proteomes" id="UP000007110"/>
    </source>
</evidence>
<dbReference type="RefSeq" id="XP_030844831.1">
    <property type="nucleotide sequence ID" value="XM_030988971.1"/>
</dbReference>
<reference evidence="1" key="2">
    <citation type="submission" date="2021-01" db="UniProtKB">
        <authorList>
            <consortium name="EnsemblMetazoa"/>
        </authorList>
    </citation>
    <scope>IDENTIFICATION</scope>
</reference>
<protein>
    <submittedName>
        <fullName evidence="1">Uncharacterized protein</fullName>
    </submittedName>
</protein>
<proteinExistence type="predicted"/>
<dbReference type="EnsemblMetazoa" id="XM_030988971">
    <property type="protein sequence ID" value="XP_030844831"/>
    <property type="gene ID" value="LOC115925296"/>
</dbReference>
<dbReference type="GeneID" id="115925296"/>
<dbReference type="Gene3D" id="3.40.50.720">
    <property type="entry name" value="NAD(P)-binding Rossmann-like Domain"/>
    <property type="match status" value="1"/>
</dbReference>
<dbReference type="InterPro" id="IPR036291">
    <property type="entry name" value="NAD(P)-bd_dom_sf"/>
</dbReference>